<proteinExistence type="predicted"/>
<evidence type="ECO:0000313" key="2">
    <source>
        <dbReference type="EMBL" id="KAK4803931.1"/>
    </source>
</evidence>
<accession>A0AAN7N2D9</accession>
<dbReference type="Proteomes" id="UP001346149">
    <property type="component" value="Unassembled WGS sequence"/>
</dbReference>
<feature type="region of interest" description="Disordered" evidence="1">
    <location>
        <begin position="66"/>
        <end position="101"/>
    </location>
</feature>
<organism evidence="2 3">
    <name type="scientific">Trapa natans</name>
    <name type="common">Water chestnut</name>
    <dbReference type="NCBI Taxonomy" id="22666"/>
    <lineage>
        <taxon>Eukaryota</taxon>
        <taxon>Viridiplantae</taxon>
        <taxon>Streptophyta</taxon>
        <taxon>Embryophyta</taxon>
        <taxon>Tracheophyta</taxon>
        <taxon>Spermatophyta</taxon>
        <taxon>Magnoliopsida</taxon>
        <taxon>eudicotyledons</taxon>
        <taxon>Gunneridae</taxon>
        <taxon>Pentapetalae</taxon>
        <taxon>rosids</taxon>
        <taxon>malvids</taxon>
        <taxon>Myrtales</taxon>
        <taxon>Lythraceae</taxon>
        <taxon>Trapa</taxon>
    </lineage>
</organism>
<evidence type="ECO:0000313" key="3">
    <source>
        <dbReference type="Proteomes" id="UP001346149"/>
    </source>
</evidence>
<keyword evidence="3" id="KW-1185">Reference proteome</keyword>
<sequence>MFEQIRHSPLSPLSIAPYALPLPEESFLARFSSASVGSHRSQVVMAKRDWQQQSLVGEKPVVVGHGTPAAAKMGQPGPEENPKRLKLTDVPEKDGGSLGHIGNQSAIVVMMDVEMEDVEEKKKIDGDEQQVKSSKTEELYFYRFF</sequence>
<evidence type="ECO:0000256" key="1">
    <source>
        <dbReference type="SAM" id="MobiDB-lite"/>
    </source>
</evidence>
<comment type="caution">
    <text evidence="2">The sequence shown here is derived from an EMBL/GenBank/DDBJ whole genome shotgun (WGS) entry which is preliminary data.</text>
</comment>
<dbReference type="AlphaFoldDB" id="A0AAN7N2D9"/>
<gene>
    <name evidence="2" type="ORF">SAY86_003748</name>
</gene>
<protein>
    <submittedName>
        <fullName evidence="2">Uncharacterized protein</fullName>
    </submittedName>
</protein>
<name>A0AAN7N2D9_TRANT</name>
<dbReference type="EMBL" id="JAXQNO010000001">
    <property type="protein sequence ID" value="KAK4803931.1"/>
    <property type="molecule type" value="Genomic_DNA"/>
</dbReference>
<reference evidence="2 3" key="1">
    <citation type="journal article" date="2023" name="Hortic Res">
        <title>Pangenome of water caltrop reveals structural variations and asymmetric subgenome divergence after allopolyploidization.</title>
        <authorList>
            <person name="Zhang X."/>
            <person name="Chen Y."/>
            <person name="Wang L."/>
            <person name="Yuan Y."/>
            <person name="Fang M."/>
            <person name="Shi L."/>
            <person name="Lu R."/>
            <person name="Comes H.P."/>
            <person name="Ma Y."/>
            <person name="Chen Y."/>
            <person name="Huang G."/>
            <person name="Zhou Y."/>
            <person name="Zheng Z."/>
            <person name="Qiu Y."/>
        </authorList>
    </citation>
    <scope>NUCLEOTIDE SEQUENCE [LARGE SCALE GENOMIC DNA]</scope>
    <source>
        <strain evidence="2">F231</strain>
    </source>
</reference>
<feature type="compositionally biased region" description="Basic and acidic residues" evidence="1">
    <location>
        <begin position="80"/>
        <end position="95"/>
    </location>
</feature>